<dbReference type="Gene3D" id="3.90.1150.10">
    <property type="entry name" value="Aspartate Aminotransferase, domain 1"/>
    <property type="match status" value="1"/>
</dbReference>
<dbReference type="InterPro" id="IPR015422">
    <property type="entry name" value="PyrdxlP-dep_Trfase_small"/>
</dbReference>
<organism evidence="12 13">
    <name type="scientific">Pedococcus cremeus</name>
    <dbReference type="NCBI Taxonomy" id="587636"/>
    <lineage>
        <taxon>Bacteria</taxon>
        <taxon>Bacillati</taxon>
        <taxon>Actinomycetota</taxon>
        <taxon>Actinomycetes</taxon>
        <taxon>Micrococcales</taxon>
        <taxon>Intrasporangiaceae</taxon>
        <taxon>Pedococcus</taxon>
    </lineage>
</organism>
<dbReference type="PANTHER" id="PTHR42885">
    <property type="entry name" value="HISTIDINOL-PHOSPHATE AMINOTRANSFERASE-RELATED"/>
    <property type="match status" value="1"/>
</dbReference>
<dbReference type="CDD" id="cd00609">
    <property type="entry name" value="AAT_like"/>
    <property type="match status" value="1"/>
</dbReference>
<dbReference type="Pfam" id="PF00155">
    <property type="entry name" value="Aminotran_1_2"/>
    <property type="match status" value="1"/>
</dbReference>
<comment type="catalytic activity">
    <reaction evidence="9">
        <text>L-histidinol phosphate + 2-oxoglutarate = 3-(imidazol-4-yl)-2-oxopropyl phosphate + L-glutamate</text>
        <dbReference type="Rhea" id="RHEA:23744"/>
        <dbReference type="ChEBI" id="CHEBI:16810"/>
        <dbReference type="ChEBI" id="CHEBI:29985"/>
        <dbReference type="ChEBI" id="CHEBI:57766"/>
        <dbReference type="ChEBI" id="CHEBI:57980"/>
        <dbReference type="EC" id="2.6.1.9"/>
    </reaction>
</comment>
<dbReference type="PANTHER" id="PTHR42885:SF2">
    <property type="entry name" value="HISTIDINOL-PHOSPHATE AMINOTRANSFERASE"/>
    <property type="match status" value="1"/>
</dbReference>
<dbReference type="RefSeq" id="WP_091763072.1">
    <property type="nucleotide sequence ID" value="NZ_FOHB01000013.1"/>
</dbReference>
<keyword evidence="7 9" id="KW-0663">Pyridoxal phosphate</keyword>
<dbReference type="Gene3D" id="3.40.640.10">
    <property type="entry name" value="Type I PLP-dependent aspartate aminotransferase-like (Major domain)"/>
    <property type="match status" value="1"/>
</dbReference>
<dbReference type="STRING" id="587636.SAMN05216199_0423"/>
<dbReference type="NCBIfam" id="TIGR01141">
    <property type="entry name" value="hisC"/>
    <property type="match status" value="1"/>
</dbReference>
<dbReference type="InterPro" id="IPR005861">
    <property type="entry name" value="HisP_aminotrans"/>
</dbReference>
<evidence type="ECO:0000256" key="5">
    <source>
        <dbReference type="ARBA" id="ARBA00022605"/>
    </source>
</evidence>
<reference evidence="13" key="1">
    <citation type="submission" date="2016-10" db="EMBL/GenBank/DDBJ databases">
        <authorList>
            <person name="Varghese N."/>
            <person name="Submissions S."/>
        </authorList>
    </citation>
    <scope>NUCLEOTIDE SEQUENCE [LARGE SCALE GENOMIC DNA]</scope>
    <source>
        <strain evidence="13">CGMCC 1.6963</strain>
    </source>
</reference>
<dbReference type="NCBIfam" id="NF002877">
    <property type="entry name" value="PRK03317.1"/>
    <property type="match status" value="1"/>
</dbReference>
<dbReference type="Proteomes" id="UP000199019">
    <property type="component" value="Unassembled WGS sequence"/>
</dbReference>
<comment type="similarity">
    <text evidence="2 9">Belongs to the class-II pyridoxal-phosphate-dependent aminotransferase family. Histidinol-phosphate aminotransferase subfamily.</text>
</comment>
<dbReference type="EMBL" id="FOHB01000013">
    <property type="protein sequence ID" value="SES49567.1"/>
    <property type="molecule type" value="Genomic_DNA"/>
</dbReference>
<dbReference type="EC" id="2.6.1.9" evidence="9"/>
<dbReference type="OrthoDB" id="9809616at2"/>
<dbReference type="InterPro" id="IPR004839">
    <property type="entry name" value="Aminotransferase_I/II_large"/>
</dbReference>
<dbReference type="GO" id="GO:0030170">
    <property type="term" value="F:pyridoxal phosphate binding"/>
    <property type="evidence" value="ECO:0007669"/>
    <property type="project" value="InterPro"/>
</dbReference>
<feature type="domain" description="Aminotransferase class I/classII large" evidence="11">
    <location>
        <begin position="27"/>
        <end position="360"/>
    </location>
</feature>
<comment type="pathway">
    <text evidence="9">Amino-acid biosynthesis; L-histidine biosynthesis; L-histidine from 5-phospho-alpha-D-ribose 1-diphosphate: step 7/9.</text>
</comment>
<feature type="region of interest" description="Disordered" evidence="10">
    <location>
        <begin position="371"/>
        <end position="397"/>
    </location>
</feature>
<comment type="subunit">
    <text evidence="3 9">Homodimer.</text>
</comment>
<proteinExistence type="inferred from homology"/>
<evidence type="ECO:0000256" key="7">
    <source>
        <dbReference type="ARBA" id="ARBA00022898"/>
    </source>
</evidence>
<dbReference type="SUPFAM" id="SSF53383">
    <property type="entry name" value="PLP-dependent transferases"/>
    <property type="match status" value="1"/>
</dbReference>
<evidence type="ECO:0000256" key="1">
    <source>
        <dbReference type="ARBA" id="ARBA00001933"/>
    </source>
</evidence>
<evidence type="ECO:0000256" key="8">
    <source>
        <dbReference type="ARBA" id="ARBA00023102"/>
    </source>
</evidence>
<dbReference type="InterPro" id="IPR015424">
    <property type="entry name" value="PyrdxlP-dep_Trfase"/>
</dbReference>
<sequence>MSRLRELLRPDLRGKTAYGAPQLEVAVRLNTNENSYPVPDDVVRDITAAVAEVAPHLNRYPDREFTELRTALADYLTSTSGVVVTPEQVWAGNGSNEVLQHLLQAFGGPGRTALGFTPAYSMHPIISETVGTRWVDGRRGIGADAPFDLTVESAVEQVREHRPHVVFLCSPNNPTGTALSLELVRAVHDAAPDAIVVVDEAYEEFAREGVPSALTLLEGRERLVVTRTMSKAFAFAGGRLGYLAAVPALTDMLRLVRLPYHLSSPTQAIALAALRHAPEMLSTVAVIKQQRDRIVDGLRELGLEPVPSDANFVFFGGLPDSAVAWQALLDRGVLVRDVGIAHYLRVTAGTPAETDAFLAAMAEVVPTLRSADTATDPTPADVPVTATAPAPAQEPSA</sequence>
<evidence type="ECO:0000256" key="4">
    <source>
        <dbReference type="ARBA" id="ARBA00022576"/>
    </source>
</evidence>
<evidence type="ECO:0000256" key="10">
    <source>
        <dbReference type="SAM" id="MobiDB-lite"/>
    </source>
</evidence>
<keyword evidence="8 9" id="KW-0368">Histidine biosynthesis</keyword>
<keyword evidence="13" id="KW-1185">Reference proteome</keyword>
<gene>
    <name evidence="9" type="primary">hisC</name>
    <name evidence="12" type="ORF">SAMN05216199_0423</name>
</gene>
<evidence type="ECO:0000259" key="11">
    <source>
        <dbReference type="Pfam" id="PF00155"/>
    </source>
</evidence>
<evidence type="ECO:0000256" key="6">
    <source>
        <dbReference type="ARBA" id="ARBA00022679"/>
    </source>
</evidence>
<dbReference type="AlphaFoldDB" id="A0A1H9XUX4"/>
<comment type="cofactor">
    <cofactor evidence="1 9">
        <name>pyridoxal 5'-phosphate</name>
        <dbReference type="ChEBI" id="CHEBI:597326"/>
    </cofactor>
</comment>
<evidence type="ECO:0000256" key="2">
    <source>
        <dbReference type="ARBA" id="ARBA00007970"/>
    </source>
</evidence>
<name>A0A1H9XUX4_9MICO</name>
<evidence type="ECO:0000256" key="9">
    <source>
        <dbReference type="HAMAP-Rule" id="MF_01023"/>
    </source>
</evidence>
<dbReference type="GO" id="GO:0004400">
    <property type="term" value="F:histidinol-phosphate transaminase activity"/>
    <property type="evidence" value="ECO:0007669"/>
    <property type="project" value="UniProtKB-UniRule"/>
</dbReference>
<dbReference type="HAMAP" id="MF_01023">
    <property type="entry name" value="HisC_aminotrans_2"/>
    <property type="match status" value="1"/>
</dbReference>
<dbReference type="PROSITE" id="PS00599">
    <property type="entry name" value="AA_TRANSFER_CLASS_2"/>
    <property type="match status" value="1"/>
</dbReference>
<keyword evidence="4 9" id="KW-0032">Aminotransferase</keyword>
<accession>A0A1H9XUX4</accession>
<feature type="modified residue" description="N6-(pyridoxal phosphate)lysine" evidence="9">
    <location>
        <position position="231"/>
    </location>
</feature>
<evidence type="ECO:0000313" key="13">
    <source>
        <dbReference type="Proteomes" id="UP000199019"/>
    </source>
</evidence>
<dbReference type="InterPro" id="IPR001917">
    <property type="entry name" value="Aminotrans_II_pyridoxalP_BS"/>
</dbReference>
<dbReference type="GO" id="GO:0000105">
    <property type="term" value="P:L-histidine biosynthetic process"/>
    <property type="evidence" value="ECO:0007669"/>
    <property type="project" value="UniProtKB-UniRule"/>
</dbReference>
<evidence type="ECO:0000256" key="3">
    <source>
        <dbReference type="ARBA" id="ARBA00011738"/>
    </source>
</evidence>
<dbReference type="UniPathway" id="UPA00031">
    <property type="reaction ID" value="UER00012"/>
</dbReference>
<feature type="compositionally biased region" description="Low complexity" evidence="10">
    <location>
        <begin position="371"/>
        <end position="391"/>
    </location>
</feature>
<protein>
    <recommendedName>
        <fullName evidence="9">Histidinol-phosphate aminotransferase</fullName>
        <ecNumber evidence="9">2.6.1.9</ecNumber>
    </recommendedName>
    <alternativeName>
        <fullName evidence="9">Imidazole acetol-phosphate transaminase</fullName>
    </alternativeName>
</protein>
<dbReference type="InterPro" id="IPR015421">
    <property type="entry name" value="PyrdxlP-dep_Trfase_major"/>
</dbReference>
<keyword evidence="5 9" id="KW-0028">Amino-acid biosynthesis</keyword>
<evidence type="ECO:0000313" key="12">
    <source>
        <dbReference type="EMBL" id="SES49567.1"/>
    </source>
</evidence>
<keyword evidence="6 9" id="KW-0808">Transferase</keyword>